<evidence type="ECO:0000313" key="2">
    <source>
        <dbReference type="Proteomes" id="UP000053825"/>
    </source>
</evidence>
<dbReference type="AlphaFoldDB" id="A0A0L7R9S4"/>
<evidence type="ECO:0000313" key="1">
    <source>
        <dbReference type="EMBL" id="KOC67506.1"/>
    </source>
</evidence>
<dbReference type="Proteomes" id="UP000053825">
    <property type="component" value="Unassembled WGS sequence"/>
</dbReference>
<dbReference type="Gene3D" id="3.30.420.10">
    <property type="entry name" value="Ribonuclease H-like superfamily/Ribonuclease H"/>
    <property type="match status" value="1"/>
</dbReference>
<sequence length="76" mass="9010">YSPDLYYHLFRSLCNSFNGKLFENTGHLKLTLDRSFSKSLIQVFNPKDENFFEGRIKMLPVKWQMVLANNGQYMID</sequence>
<proteinExistence type="predicted"/>
<dbReference type="InterPro" id="IPR036397">
    <property type="entry name" value="RNaseH_sf"/>
</dbReference>
<dbReference type="EMBL" id="KQ414626">
    <property type="protein sequence ID" value="KOC67506.1"/>
    <property type="molecule type" value="Genomic_DNA"/>
</dbReference>
<gene>
    <name evidence="1" type="ORF">WH47_10958</name>
</gene>
<keyword evidence="2" id="KW-1185">Reference proteome</keyword>
<reference evidence="1 2" key="1">
    <citation type="submission" date="2015-07" db="EMBL/GenBank/DDBJ databases">
        <title>The genome of Habropoda laboriosa.</title>
        <authorList>
            <person name="Pan H."/>
            <person name="Kapheim K."/>
        </authorList>
    </citation>
    <scope>NUCLEOTIDE SEQUENCE [LARGE SCALE GENOMIC DNA]</scope>
    <source>
        <strain evidence="1">0110345459</strain>
    </source>
</reference>
<accession>A0A0L7R9S4</accession>
<dbReference type="GO" id="GO:0003676">
    <property type="term" value="F:nucleic acid binding"/>
    <property type="evidence" value="ECO:0007669"/>
    <property type="project" value="InterPro"/>
</dbReference>
<name>A0A0L7R9S4_9HYME</name>
<feature type="non-terminal residue" evidence="1">
    <location>
        <position position="1"/>
    </location>
</feature>
<protein>
    <submittedName>
        <fullName evidence="1">Uncharacterized protein</fullName>
    </submittedName>
</protein>
<organism evidence="1 2">
    <name type="scientific">Habropoda laboriosa</name>
    <dbReference type="NCBI Taxonomy" id="597456"/>
    <lineage>
        <taxon>Eukaryota</taxon>
        <taxon>Metazoa</taxon>
        <taxon>Ecdysozoa</taxon>
        <taxon>Arthropoda</taxon>
        <taxon>Hexapoda</taxon>
        <taxon>Insecta</taxon>
        <taxon>Pterygota</taxon>
        <taxon>Neoptera</taxon>
        <taxon>Endopterygota</taxon>
        <taxon>Hymenoptera</taxon>
        <taxon>Apocrita</taxon>
        <taxon>Aculeata</taxon>
        <taxon>Apoidea</taxon>
        <taxon>Anthophila</taxon>
        <taxon>Apidae</taxon>
        <taxon>Habropoda</taxon>
    </lineage>
</organism>